<accession>A0ABD4YVX9</accession>
<comment type="caution">
    <text evidence="2">The sequence shown here is derived from an EMBL/GenBank/DDBJ whole genome shotgun (WGS) entry which is preliminary data.</text>
</comment>
<dbReference type="RefSeq" id="WP_175156999.1">
    <property type="nucleotide sequence ID" value="NZ_CADIKQ010000015.1"/>
</dbReference>
<sequence length="387" mass="42467">MSSKKMKLCLANTMFAVPILAVATVGSAFAQGNDTSPDGRPWVTRQFDFSAPALNFESNVPRDAKVRTAPMEPNPPDTIGNVKVIGKITSDKNNPEIETSILGYNLPAPATAWRLCTFEVEALGYIPRISKSSDDLTEVGLLAQKADNGKPKSAAISYCFVREKQAVGVFFIVDVSRAASMDAANNLVHKADRYATTLIDSLSWADGQQSSFGREMQEVPLRIGATEHRISIPKGWDIPINDFHGPLPAELHMVRRKNGKDVGLVWLFVQNMKEKPDLETTGAALVKDYFVKQTSDARSPVMLSSEEDSALADQGFSARTFRFSVEDKNGRDAGDIEALVAWKHGQLSVLTLWSAWTASADRNTFFSRLPGLSVYDILRQAVLKTQP</sequence>
<evidence type="ECO:0000313" key="3">
    <source>
        <dbReference type="Proteomes" id="UP001158644"/>
    </source>
</evidence>
<feature type="chain" id="PRO_5044758031" evidence="1">
    <location>
        <begin position="31"/>
        <end position="387"/>
    </location>
</feature>
<proteinExistence type="predicted"/>
<dbReference type="EMBL" id="JAOBZK010000021">
    <property type="protein sequence ID" value="MDH1179627.1"/>
    <property type="molecule type" value="Genomic_DNA"/>
</dbReference>
<protein>
    <submittedName>
        <fullName evidence="2">Uncharacterized protein</fullName>
    </submittedName>
</protein>
<dbReference type="AlphaFoldDB" id="A0ABD4YVX9"/>
<evidence type="ECO:0000313" key="2">
    <source>
        <dbReference type="EMBL" id="MDH1179627.1"/>
    </source>
</evidence>
<organism evidence="2 3">
    <name type="scientific">Achromobacter mucicolens</name>
    <dbReference type="NCBI Taxonomy" id="1389922"/>
    <lineage>
        <taxon>Bacteria</taxon>
        <taxon>Pseudomonadati</taxon>
        <taxon>Pseudomonadota</taxon>
        <taxon>Betaproteobacteria</taxon>
        <taxon>Burkholderiales</taxon>
        <taxon>Alcaligenaceae</taxon>
        <taxon>Achromobacter</taxon>
    </lineage>
</organism>
<name>A0ABD4YVX9_9BURK</name>
<feature type="signal peptide" evidence="1">
    <location>
        <begin position="1"/>
        <end position="30"/>
    </location>
</feature>
<dbReference type="Proteomes" id="UP001158644">
    <property type="component" value="Unassembled WGS sequence"/>
</dbReference>
<reference evidence="2 3" key="1">
    <citation type="submission" date="2022-09" db="EMBL/GenBank/DDBJ databases">
        <title>Intensive care unit water sources are persistently colonized with multi-drug resistant bacteria and are the site of extensive horizontal gene transfer of antibiotic resistance genes.</title>
        <authorList>
            <person name="Diorio-Toth L."/>
        </authorList>
    </citation>
    <scope>NUCLEOTIDE SEQUENCE [LARGE SCALE GENOMIC DNA]</scope>
    <source>
        <strain evidence="2 3">GD03967</strain>
    </source>
</reference>
<evidence type="ECO:0000256" key="1">
    <source>
        <dbReference type="SAM" id="SignalP"/>
    </source>
</evidence>
<gene>
    <name evidence="2" type="ORF">N5C72_16225</name>
</gene>
<keyword evidence="1" id="KW-0732">Signal</keyword>